<evidence type="ECO:0000259" key="2">
    <source>
        <dbReference type="Pfam" id="PF07693"/>
    </source>
</evidence>
<feature type="transmembrane region" description="Helical" evidence="1">
    <location>
        <begin position="49"/>
        <end position="73"/>
    </location>
</feature>
<comment type="caution">
    <text evidence="3">The sequence shown here is derived from an EMBL/GenBank/DDBJ whole genome shotgun (WGS) entry which is preliminary data.</text>
</comment>
<keyword evidence="1" id="KW-0812">Transmembrane</keyword>
<dbReference type="InterPro" id="IPR052754">
    <property type="entry name" value="NTPase_KAP_P-loop"/>
</dbReference>
<dbReference type="Pfam" id="PF07693">
    <property type="entry name" value="KAP_NTPase"/>
    <property type="match status" value="1"/>
</dbReference>
<feature type="transmembrane region" description="Helical" evidence="1">
    <location>
        <begin position="85"/>
        <end position="106"/>
    </location>
</feature>
<dbReference type="Proteomes" id="UP001524586">
    <property type="component" value="Unassembled WGS sequence"/>
</dbReference>
<dbReference type="EMBL" id="JANIBK010000034">
    <property type="protein sequence ID" value="MCQ8128519.1"/>
    <property type="molecule type" value="Genomic_DNA"/>
</dbReference>
<dbReference type="InterPro" id="IPR011646">
    <property type="entry name" value="KAP_P-loop"/>
</dbReference>
<keyword evidence="1" id="KW-1133">Transmembrane helix</keyword>
<name>A0ABT1U3U8_9GAMM</name>
<reference evidence="3 4" key="1">
    <citation type="submission" date="2022-07" db="EMBL/GenBank/DDBJ databases">
        <title>Methylomonas rivi sp. nov., Methylomonas rosea sp. nov., Methylomonas aureus sp. nov. and Methylomonas subterranea sp. nov., four novel methanotrophs isolated from a freshwater creek and the deep terrestrial subsurface.</title>
        <authorList>
            <person name="Abin C."/>
            <person name="Sankaranarayanan K."/>
            <person name="Garner C."/>
            <person name="Sindelar R."/>
            <person name="Kotary K."/>
            <person name="Garner R."/>
            <person name="Barclay S."/>
            <person name="Lawson P."/>
            <person name="Krumholz L."/>
        </authorList>
    </citation>
    <scope>NUCLEOTIDE SEQUENCE [LARGE SCALE GENOMIC DNA]</scope>
    <source>
        <strain evidence="3 4">WSC-6</strain>
    </source>
</reference>
<feature type="transmembrane region" description="Helical" evidence="1">
    <location>
        <begin position="118"/>
        <end position="136"/>
    </location>
</feature>
<dbReference type="InterPro" id="IPR027417">
    <property type="entry name" value="P-loop_NTPase"/>
</dbReference>
<feature type="domain" description="KAP NTPase" evidence="2">
    <location>
        <begin position="170"/>
        <end position="389"/>
    </location>
</feature>
<evidence type="ECO:0000313" key="4">
    <source>
        <dbReference type="Proteomes" id="UP001524586"/>
    </source>
</evidence>
<dbReference type="RefSeq" id="WP_256614906.1">
    <property type="nucleotide sequence ID" value="NZ_JANIBK010000034.1"/>
</dbReference>
<dbReference type="PANTHER" id="PTHR22674">
    <property type="entry name" value="NTPASE, KAP FAMILY P-LOOP DOMAIN-CONTAINING 1"/>
    <property type="match status" value="1"/>
</dbReference>
<feature type="transmembrane region" description="Helical" evidence="1">
    <location>
        <begin position="12"/>
        <end position="34"/>
    </location>
</feature>
<organism evidence="3 4">
    <name type="scientific">Methylomonas rivi</name>
    <dbReference type="NCBI Taxonomy" id="2952226"/>
    <lineage>
        <taxon>Bacteria</taxon>
        <taxon>Pseudomonadati</taxon>
        <taxon>Pseudomonadota</taxon>
        <taxon>Gammaproteobacteria</taxon>
        <taxon>Methylococcales</taxon>
        <taxon>Methylococcaceae</taxon>
        <taxon>Methylomonas</taxon>
    </lineage>
</organism>
<dbReference type="Gene3D" id="3.40.50.300">
    <property type="entry name" value="P-loop containing nucleotide triphosphate hydrolases"/>
    <property type="match status" value="1"/>
</dbReference>
<accession>A0ABT1U3U8</accession>
<gene>
    <name evidence="3" type="ORF">NP596_08605</name>
</gene>
<proteinExistence type="predicted"/>
<evidence type="ECO:0000256" key="1">
    <source>
        <dbReference type="SAM" id="Phobius"/>
    </source>
</evidence>
<dbReference type="PANTHER" id="PTHR22674:SF6">
    <property type="entry name" value="NTPASE KAP FAMILY P-LOOP DOMAIN-CONTAINING PROTEIN 1"/>
    <property type="match status" value="1"/>
</dbReference>
<dbReference type="SUPFAM" id="SSF52540">
    <property type="entry name" value="P-loop containing nucleoside triphosphate hydrolases"/>
    <property type="match status" value="1"/>
</dbReference>
<keyword evidence="4" id="KW-1185">Reference proteome</keyword>
<evidence type="ECO:0000313" key="3">
    <source>
        <dbReference type="EMBL" id="MCQ8128519.1"/>
    </source>
</evidence>
<keyword evidence="1" id="KW-0472">Membrane</keyword>
<sequence>MPESQQTMRMPELLVFARVFTIWFFLAGCFRAFYHIGEKFAFIITDVDWIVRASGIAVCLIICLIYAIMRGAWSSIVRLGRSFRFDIYAFAIIGVWSNFLTSSWLLKLQKFLDGVSPNWALIILIALVLILLSPLVRTYISRGKKSPPQFYFLGDDEIDTEEEDILQIKGQAKDFAETVLASEAHSGLVFGIDGPWGTGKTSFINLAERHWKAVGNSVIVFRFEPLRYAAEPDLPERFLRDLTATIQQQVYAPEFHPAASRYSRMVKGLSLFGFRLSIEPLSETIDELLLDIDSVLKTIRRRVIVVIDDLDRLDAKTVNNVLFTIRRTFKLSQATYILCYDTENLVKGKDEGGNAREFLEKFVTVKFSLFVESSTLRDFLRRDWKSNEHPFRTIPSDTMLKLDSVLTELAEILTSEKAAQYLPLIVATCGN</sequence>
<protein>
    <submittedName>
        <fullName evidence="3">KAP family NTPase</fullName>
    </submittedName>
</protein>